<dbReference type="InterPro" id="IPR006829">
    <property type="entry name" value="LXG_dom"/>
</dbReference>
<comment type="similarity">
    <text evidence="1">In the N-terminal section; belongs to the LXG family.</text>
</comment>
<name>A0ABQ5TNS2_9BACI</name>
<dbReference type="PROSITE" id="PS51756">
    <property type="entry name" value="LXG"/>
    <property type="match status" value="1"/>
</dbReference>
<feature type="domain" description="LXG" evidence="2">
    <location>
        <begin position="1"/>
        <end position="235"/>
    </location>
</feature>
<dbReference type="EMBL" id="BSKO01000001">
    <property type="protein sequence ID" value="GLO67996.1"/>
    <property type="molecule type" value="Genomic_DNA"/>
</dbReference>
<comment type="caution">
    <text evidence="3">The sequence shown here is derived from an EMBL/GenBank/DDBJ whole genome shotgun (WGS) entry which is preliminary data.</text>
</comment>
<evidence type="ECO:0000313" key="3">
    <source>
        <dbReference type="EMBL" id="GLO67996.1"/>
    </source>
</evidence>
<sequence length="529" mass="57418">MTEFNVKEIHQGVESAKTDLDTVTEDITHLQRSITDFHGMEDALKGKAGTAIRSFYNEVHQPFLTFLHQSMIDYKDRLEAMKQEVQSFEPHQHGFISESFLENELDSSFDKAKQKTSELTDETNQILSSISDIIYLSPLDDSVFQNNIEKGKQKIDHVIEDLHELDSKHTSKLQQTKDDISTLKSYLSEISSRIRNGTISITEFDIKSIKNLPDYQNVIKQNYEKGNIVINADNIHDLPLQTIAKANSEGLNGLDEGFQVILNQAYSDLEQGNITREAYYSIFSTVNKTKGNLTEAELEEEVPESFWKYVNDNKDKIGENLSKDLLSTSVQQIGIATTKLGGLINVVTGVKGPSGPSSFVMVNPATSGASNSLIHYGSKITSAGKWLGRGFMAAGFGIGMYDDLANKDKSVGEAITHNTTALGVGVAGSAIGTAATAVLLGSNPAGWAVLGGVAVGTGLVTAFNFAYDNNFLGLQDGLDYVGQQLDKAGEAVADFASSTVDSVKESAKDVGEAISSGIDAINPMNWGWG</sequence>
<evidence type="ECO:0000256" key="1">
    <source>
        <dbReference type="ARBA" id="ARBA00034117"/>
    </source>
</evidence>
<reference evidence="3 4" key="1">
    <citation type="submission" date="2023-02" db="EMBL/GenBank/DDBJ databases">
        <title>Oceanobacillus kimchii IFOP_LL358 isolated form Alexandrium catenella lab strain.</title>
        <authorList>
            <person name="Gajardo G."/>
            <person name="Ueki S."/>
            <person name="Maruyama F."/>
        </authorList>
    </citation>
    <scope>NUCLEOTIDE SEQUENCE [LARGE SCALE GENOMIC DNA]</scope>
    <source>
        <strain evidence="3 4">IFOP_LL358</strain>
    </source>
</reference>
<keyword evidence="4" id="KW-1185">Reference proteome</keyword>
<protein>
    <submittedName>
        <fullName evidence="3">Transposase</fullName>
    </submittedName>
</protein>
<proteinExistence type="inferred from homology"/>
<gene>
    <name evidence="3" type="ORF">MACH08_37800</name>
</gene>
<accession>A0ABQ5TNS2</accession>
<dbReference type="RefSeq" id="WP_077596874.1">
    <property type="nucleotide sequence ID" value="NZ_BSKO01000001.1"/>
</dbReference>
<organism evidence="3 4">
    <name type="scientific">Oceanobacillus kimchii</name>
    <dbReference type="NCBI Taxonomy" id="746691"/>
    <lineage>
        <taxon>Bacteria</taxon>
        <taxon>Bacillati</taxon>
        <taxon>Bacillota</taxon>
        <taxon>Bacilli</taxon>
        <taxon>Bacillales</taxon>
        <taxon>Bacillaceae</taxon>
        <taxon>Oceanobacillus</taxon>
    </lineage>
</organism>
<evidence type="ECO:0000313" key="4">
    <source>
        <dbReference type="Proteomes" id="UP001275436"/>
    </source>
</evidence>
<dbReference type="Pfam" id="PF04740">
    <property type="entry name" value="LXG"/>
    <property type="match status" value="1"/>
</dbReference>
<dbReference type="Proteomes" id="UP001275436">
    <property type="component" value="Unassembled WGS sequence"/>
</dbReference>
<evidence type="ECO:0000259" key="2">
    <source>
        <dbReference type="PROSITE" id="PS51756"/>
    </source>
</evidence>